<dbReference type="EMBL" id="OV696686">
    <property type="protein sequence ID" value="CAH1226651.1"/>
    <property type="molecule type" value="Genomic_DNA"/>
</dbReference>
<evidence type="ECO:0000313" key="2">
    <source>
        <dbReference type="EMBL" id="CAH1226651.1"/>
    </source>
</evidence>
<dbReference type="Pfam" id="PF22494">
    <property type="entry name" value="choice_anch_I"/>
    <property type="match status" value="1"/>
</dbReference>
<dbReference type="Proteomes" id="UP000838412">
    <property type="component" value="Chromosome 1"/>
</dbReference>
<proteinExistence type="predicted"/>
<dbReference type="AlphaFoldDB" id="A0A8J9YM08"/>
<evidence type="ECO:0000313" key="3">
    <source>
        <dbReference type="Proteomes" id="UP000838412"/>
    </source>
</evidence>
<organism evidence="2 3">
    <name type="scientific">Branchiostoma lanceolatum</name>
    <name type="common">Common lancelet</name>
    <name type="synonym">Amphioxus lanceolatum</name>
    <dbReference type="NCBI Taxonomy" id="7740"/>
    <lineage>
        <taxon>Eukaryota</taxon>
        <taxon>Metazoa</taxon>
        <taxon>Chordata</taxon>
        <taxon>Cephalochordata</taxon>
        <taxon>Leptocardii</taxon>
        <taxon>Amphioxiformes</taxon>
        <taxon>Branchiostomatidae</taxon>
        <taxon>Branchiostoma</taxon>
    </lineage>
</organism>
<evidence type="ECO:0000259" key="1">
    <source>
        <dbReference type="Pfam" id="PF22494"/>
    </source>
</evidence>
<name>A0A8J9YM08_BRALA</name>
<accession>A0A8J9YM08</accession>
<sequence>MGNIRVPCSPTDRLGLQLKHLPPKTWTTIGMFLLGSRGEERKGRRENNAIAVLDMATATFDDIYPLGSKYWGTASIDTSIDDGGIVMRDWPIYSIYQPDSMRTFSHRGRNYILTANEGDGVERAPPNATASTDELKGAELTERSLLSPKLKSQRLRSALNSTSQLGCAVFSSLDGLDPQNPDKYASLHLFGGRGFSVWNADDVSLVWDSEDEVERMVAKYYPSIFNSDYDEDVIDSTPAALFDHRSCKKGPETESLAIGEVGGKTVFFVGNERSSTILVYSLADEDIITPVFQSISFSGRLDLTWRQAYQDRVVGDIDPEDMRFVSARDSPTNTPLLLVAGTVSGTVSVYEVMDSDDIISASPSMAVSWFVMTVSAATFLAITNVVY</sequence>
<dbReference type="PANTHER" id="PTHR46928">
    <property type="entry name" value="MESENCHYME-SPECIFIC CELL SURFACE GLYCOPROTEIN"/>
    <property type="match status" value="1"/>
</dbReference>
<gene>
    <name evidence="2" type="primary">Hypp118</name>
    <name evidence="2" type="ORF">BLAG_LOCUS319</name>
</gene>
<reference evidence="2" key="1">
    <citation type="submission" date="2022-01" db="EMBL/GenBank/DDBJ databases">
        <authorList>
            <person name="Braso-Vives M."/>
        </authorList>
    </citation>
    <scope>NUCLEOTIDE SEQUENCE</scope>
</reference>
<protein>
    <submittedName>
        <fullName evidence="2">Hypp118 protein</fullName>
    </submittedName>
</protein>
<keyword evidence="3" id="KW-1185">Reference proteome</keyword>
<dbReference type="OrthoDB" id="425936at2759"/>
<feature type="domain" description="Choice-of-anchor I" evidence="1">
    <location>
        <begin position="45"/>
        <end position="352"/>
    </location>
</feature>
<dbReference type="InterPro" id="IPR052956">
    <property type="entry name" value="Mesenchyme-surface_protein"/>
</dbReference>
<dbReference type="InterPro" id="IPR055188">
    <property type="entry name" value="Choice_anch_I"/>
</dbReference>
<dbReference type="PANTHER" id="PTHR46928:SF1">
    <property type="entry name" value="MESENCHYME-SPECIFIC CELL SURFACE GLYCOPROTEIN"/>
    <property type="match status" value="1"/>
</dbReference>